<organism evidence="1 2">
    <name type="scientific">Gulo gulo</name>
    <name type="common">Wolverine</name>
    <name type="synonym">Gluton</name>
    <dbReference type="NCBI Taxonomy" id="48420"/>
    <lineage>
        <taxon>Eukaryota</taxon>
        <taxon>Metazoa</taxon>
        <taxon>Chordata</taxon>
        <taxon>Craniata</taxon>
        <taxon>Vertebrata</taxon>
        <taxon>Euteleostomi</taxon>
        <taxon>Mammalia</taxon>
        <taxon>Eutheria</taxon>
        <taxon>Laurasiatheria</taxon>
        <taxon>Carnivora</taxon>
        <taxon>Caniformia</taxon>
        <taxon>Musteloidea</taxon>
        <taxon>Mustelidae</taxon>
        <taxon>Guloninae</taxon>
        <taxon>Gulo</taxon>
    </lineage>
</organism>
<keyword evidence="2" id="KW-1185">Reference proteome</keyword>
<protein>
    <submittedName>
        <fullName evidence="1">Uncharacterized protein</fullName>
    </submittedName>
</protein>
<name>A0A9X9M8X8_GULGU</name>
<evidence type="ECO:0000313" key="1">
    <source>
        <dbReference type="EMBL" id="VCX39641.1"/>
    </source>
</evidence>
<gene>
    <name evidence="1" type="ORF">BN2614_LOCUS5</name>
</gene>
<reference evidence="1 2" key="1">
    <citation type="submission" date="2018-10" db="EMBL/GenBank/DDBJ databases">
        <authorList>
            <person name="Ekblom R."/>
            <person name="Jareborg N."/>
        </authorList>
    </citation>
    <scope>NUCLEOTIDE SEQUENCE [LARGE SCALE GENOMIC DNA]</scope>
    <source>
        <tissue evidence="1">Muscle</tissue>
    </source>
</reference>
<sequence>GVVSDPRPREVWRGLFEEGPRVLSPPMRNAPPYSTLLLRKFGKILLERSSQKWEISKLN</sequence>
<comment type="caution">
    <text evidence="1">The sequence shown here is derived from an EMBL/GenBank/DDBJ whole genome shotgun (WGS) entry which is preliminary data.</text>
</comment>
<evidence type="ECO:0000313" key="2">
    <source>
        <dbReference type="Proteomes" id="UP000269945"/>
    </source>
</evidence>
<dbReference type="AlphaFoldDB" id="A0A9X9M8X8"/>
<feature type="non-terminal residue" evidence="1">
    <location>
        <position position="1"/>
    </location>
</feature>
<dbReference type="Proteomes" id="UP000269945">
    <property type="component" value="Unassembled WGS sequence"/>
</dbReference>
<dbReference type="EMBL" id="CYRY02044607">
    <property type="protein sequence ID" value="VCX39641.1"/>
    <property type="molecule type" value="Genomic_DNA"/>
</dbReference>
<proteinExistence type="predicted"/>
<accession>A0A9X9M8X8</accession>